<evidence type="ECO:0000313" key="2">
    <source>
        <dbReference type="Proteomes" id="UP001597221"/>
    </source>
</evidence>
<proteinExistence type="predicted"/>
<protein>
    <submittedName>
        <fullName evidence="1">Uncharacterized protein</fullName>
    </submittedName>
</protein>
<dbReference type="Proteomes" id="UP001597221">
    <property type="component" value="Unassembled WGS sequence"/>
</dbReference>
<gene>
    <name evidence="1" type="ORF">ACFSBH_15745</name>
</gene>
<evidence type="ECO:0000313" key="1">
    <source>
        <dbReference type="EMBL" id="MFD1609068.1"/>
    </source>
</evidence>
<organism evidence="1 2">
    <name type="scientific">Oceanobacillus luteolus</name>
    <dbReference type="NCBI Taxonomy" id="1274358"/>
    <lineage>
        <taxon>Bacteria</taxon>
        <taxon>Bacillati</taxon>
        <taxon>Bacillota</taxon>
        <taxon>Bacilli</taxon>
        <taxon>Bacillales</taxon>
        <taxon>Bacillaceae</taxon>
        <taxon>Oceanobacillus</taxon>
    </lineage>
</organism>
<accession>A0ABW4HTV1</accession>
<sequence length="87" mass="10219">MLLNGDIISGEFDEGNNEFSLKQVKHFTTETTINENQLKSLYHYLKKNQEDIDGHVITLYDQLPIRLTQEEINLLLNDLEKVNSMYF</sequence>
<dbReference type="EMBL" id="JBHUDE010000146">
    <property type="protein sequence ID" value="MFD1609068.1"/>
    <property type="molecule type" value="Genomic_DNA"/>
</dbReference>
<keyword evidence="2" id="KW-1185">Reference proteome</keyword>
<comment type="caution">
    <text evidence="1">The sequence shown here is derived from an EMBL/GenBank/DDBJ whole genome shotgun (WGS) entry which is preliminary data.</text>
</comment>
<reference evidence="2" key="1">
    <citation type="journal article" date="2019" name="Int. J. Syst. Evol. Microbiol.">
        <title>The Global Catalogue of Microorganisms (GCM) 10K type strain sequencing project: providing services to taxonomists for standard genome sequencing and annotation.</title>
        <authorList>
            <consortium name="The Broad Institute Genomics Platform"/>
            <consortium name="The Broad Institute Genome Sequencing Center for Infectious Disease"/>
            <person name="Wu L."/>
            <person name="Ma J."/>
        </authorList>
    </citation>
    <scope>NUCLEOTIDE SEQUENCE [LARGE SCALE GENOMIC DNA]</scope>
    <source>
        <strain evidence="2">CGMCC 1.12376</strain>
    </source>
</reference>
<name>A0ABW4HTV1_9BACI</name>
<dbReference type="RefSeq" id="WP_251516871.1">
    <property type="nucleotide sequence ID" value="NZ_JAMBON010000042.1"/>
</dbReference>